<gene>
    <name evidence="2" type="ORF">G1C96_0870</name>
</gene>
<feature type="transmembrane region" description="Helical" evidence="1">
    <location>
        <begin position="182"/>
        <end position="202"/>
    </location>
</feature>
<feature type="transmembrane region" description="Helical" evidence="1">
    <location>
        <begin position="100"/>
        <end position="117"/>
    </location>
</feature>
<dbReference type="Pfam" id="PF14256">
    <property type="entry name" value="YwiC"/>
    <property type="match status" value="1"/>
</dbReference>
<sequence>MRATVRSTVRRWVPDHPVAWVTATAPALAGLVAGTEYGRPTVAAFWLLACWVLCYCVQFTVVRWLRSGFARRYRNPVLVYCAALAAVGVPFVVLHPGVLAWAPAFAALIAASFVAAYRRRDRSLWAKGMVVAASSLMPSLTYAYGMLGSGAGAGAGIGGIAGAASAVSLGDWTSSIPPMSDMGMALFRYFFVTQFGSVLFAGTMSGSGGGRRRLAVSWAWHAAFVVWSVLGPLLGLGPDSSLGSQAGPWIVAVALLLLARAVVLPLLGRLRPIRPLVTGAVEGVSGLVSFAGSMGLVLASA</sequence>
<evidence type="ECO:0000313" key="3">
    <source>
        <dbReference type="Proteomes" id="UP000588277"/>
    </source>
</evidence>
<feature type="transmembrane region" description="Helical" evidence="1">
    <location>
        <begin position="214"/>
        <end position="234"/>
    </location>
</feature>
<protein>
    <submittedName>
        <fullName evidence="2">YwiC-like protein</fullName>
    </submittedName>
</protein>
<evidence type="ECO:0000256" key="1">
    <source>
        <dbReference type="SAM" id="Phobius"/>
    </source>
</evidence>
<keyword evidence="1" id="KW-1133">Transmembrane helix</keyword>
<dbReference type="Proteomes" id="UP000588277">
    <property type="component" value="Unassembled WGS sequence"/>
</dbReference>
<keyword evidence="1" id="KW-0472">Membrane</keyword>
<feature type="transmembrane region" description="Helical" evidence="1">
    <location>
        <begin position="77"/>
        <end position="94"/>
    </location>
</feature>
<keyword evidence="1" id="KW-0812">Transmembrane</keyword>
<dbReference type="EMBL" id="JAAIIH010000004">
    <property type="protein sequence ID" value="NMN00292.1"/>
    <property type="molecule type" value="Genomic_DNA"/>
</dbReference>
<comment type="caution">
    <text evidence="2">The sequence shown here is derived from an EMBL/GenBank/DDBJ whole genome shotgun (WGS) entry which is preliminary data.</text>
</comment>
<organism evidence="2 3">
    <name type="scientific">Bifidobacterium moraviense</name>
    <dbReference type="NCBI Taxonomy" id="2675323"/>
    <lineage>
        <taxon>Bacteria</taxon>
        <taxon>Bacillati</taxon>
        <taxon>Actinomycetota</taxon>
        <taxon>Actinomycetes</taxon>
        <taxon>Bifidobacteriales</taxon>
        <taxon>Bifidobacteriaceae</taxon>
        <taxon>Bifidobacterium</taxon>
    </lineage>
</organism>
<evidence type="ECO:0000313" key="2">
    <source>
        <dbReference type="EMBL" id="NMN00292.1"/>
    </source>
</evidence>
<dbReference type="AlphaFoldDB" id="A0A7Y0HYC5"/>
<dbReference type="InterPro" id="IPR025576">
    <property type="entry name" value="YwiC"/>
</dbReference>
<feature type="transmembrane region" description="Helical" evidence="1">
    <location>
        <begin position="44"/>
        <end position="65"/>
    </location>
</feature>
<feature type="transmembrane region" description="Helical" evidence="1">
    <location>
        <begin position="246"/>
        <end position="267"/>
    </location>
</feature>
<keyword evidence="3" id="KW-1185">Reference proteome</keyword>
<accession>A0A7Y0HYC5</accession>
<reference evidence="2 3" key="1">
    <citation type="submission" date="2020-02" db="EMBL/GenBank/DDBJ databases">
        <title>Characterization of phylogenetic diversity of novel bifidobacterial species isolated in Czech ZOOs.</title>
        <authorList>
            <person name="Lugli G.A."/>
            <person name="Vera N.B."/>
            <person name="Ventura M."/>
        </authorList>
    </citation>
    <scope>NUCLEOTIDE SEQUENCE [LARGE SCALE GENOMIC DNA]</scope>
    <source>
        <strain evidence="2 3">DSM 109958</strain>
    </source>
</reference>
<name>A0A7Y0HYC5_9BIFI</name>
<feature type="transmembrane region" description="Helical" evidence="1">
    <location>
        <begin position="279"/>
        <end position="299"/>
    </location>
</feature>
<proteinExistence type="predicted"/>